<gene>
    <name evidence="3" type="ORF">B0T11DRAFT_337004</name>
</gene>
<keyword evidence="2" id="KW-0732">Signal</keyword>
<name>A0A8K0TM27_9PEZI</name>
<proteinExistence type="predicted"/>
<dbReference type="AlphaFoldDB" id="A0A8K0TM27"/>
<dbReference type="PANTHER" id="PTHR42037">
    <property type="match status" value="1"/>
</dbReference>
<feature type="compositionally biased region" description="Low complexity" evidence="1">
    <location>
        <begin position="481"/>
        <end position="491"/>
    </location>
</feature>
<feature type="chain" id="PRO_5035441474" evidence="2">
    <location>
        <begin position="35"/>
        <end position="508"/>
    </location>
</feature>
<dbReference type="Pfam" id="PF14441">
    <property type="entry name" value="OTT_1508_deam"/>
    <property type="match status" value="1"/>
</dbReference>
<dbReference type="InterPro" id="IPR027796">
    <property type="entry name" value="OTT_1508_deam-like"/>
</dbReference>
<feature type="region of interest" description="Disordered" evidence="1">
    <location>
        <begin position="437"/>
        <end position="458"/>
    </location>
</feature>
<evidence type="ECO:0000256" key="1">
    <source>
        <dbReference type="SAM" id="MobiDB-lite"/>
    </source>
</evidence>
<organism evidence="3 4">
    <name type="scientific">Plectosphaerella cucumerina</name>
    <dbReference type="NCBI Taxonomy" id="40658"/>
    <lineage>
        <taxon>Eukaryota</taxon>
        <taxon>Fungi</taxon>
        <taxon>Dikarya</taxon>
        <taxon>Ascomycota</taxon>
        <taxon>Pezizomycotina</taxon>
        <taxon>Sordariomycetes</taxon>
        <taxon>Hypocreomycetidae</taxon>
        <taxon>Glomerellales</taxon>
        <taxon>Plectosphaerellaceae</taxon>
        <taxon>Plectosphaerella</taxon>
    </lineage>
</organism>
<comment type="caution">
    <text evidence="3">The sequence shown here is derived from an EMBL/GenBank/DDBJ whole genome shotgun (WGS) entry which is preliminary data.</text>
</comment>
<accession>A0A8K0TM27</accession>
<evidence type="ECO:0000313" key="3">
    <source>
        <dbReference type="EMBL" id="KAH7367675.1"/>
    </source>
</evidence>
<feature type="signal peptide" evidence="2">
    <location>
        <begin position="1"/>
        <end position="34"/>
    </location>
</feature>
<dbReference type="EMBL" id="JAGPXD010000002">
    <property type="protein sequence ID" value="KAH7367675.1"/>
    <property type="molecule type" value="Genomic_DNA"/>
</dbReference>
<evidence type="ECO:0000256" key="2">
    <source>
        <dbReference type="SAM" id="SignalP"/>
    </source>
</evidence>
<protein>
    <submittedName>
        <fullName evidence="3">Uncharacterized protein</fullName>
    </submittedName>
</protein>
<evidence type="ECO:0000313" key="4">
    <source>
        <dbReference type="Proteomes" id="UP000813385"/>
    </source>
</evidence>
<reference evidence="3" key="1">
    <citation type="journal article" date="2021" name="Nat. Commun.">
        <title>Genetic determinants of endophytism in the Arabidopsis root mycobiome.</title>
        <authorList>
            <person name="Mesny F."/>
            <person name="Miyauchi S."/>
            <person name="Thiergart T."/>
            <person name="Pickel B."/>
            <person name="Atanasova L."/>
            <person name="Karlsson M."/>
            <person name="Huettel B."/>
            <person name="Barry K.W."/>
            <person name="Haridas S."/>
            <person name="Chen C."/>
            <person name="Bauer D."/>
            <person name="Andreopoulos W."/>
            <person name="Pangilinan J."/>
            <person name="LaButti K."/>
            <person name="Riley R."/>
            <person name="Lipzen A."/>
            <person name="Clum A."/>
            <person name="Drula E."/>
            <person name="Henrissat B."/>
            <person name="Kohler A."/>
            <person name="Grigoriev I.V."/>
            <person name="Martin F.M."/>
            <person name="Hacquard S."/>
        </authorList>
    </citation>
    <scope>NUCLEOTIDE SEQUENCE</scope>
    <source>
        <strain evidence="3">MPI-CAGE-AT-0016</strain>
    </source>
</reference>
<keyword evidence="4" id="KW-1185">Reference proteome</keyword>
<dbReference type="OrthoDB" id="3251507at2759"/>
<feature type="region of interest" description="Disordered" evidence="1">
    <location>
        <begin position="479"/>
        <end position="508"/>
    </location>
</feature>
<dbReference type="Proteomes" id="UP000813385">
    <property type="component" value="Unassembled WGS sequence"/>
</dbReference>
<sequence>MPSATPQLQSTEATHMLLIQLCIVLSAINESCKALQGITYTSGDPENRWNPTPFQTFLCKLAQVCDTMKGGDTITALVALRTANGPGYLFASNNRREMELKDTQKFLQGFLEYVGRNPEGLGEKAMQKQILWRALEFNFPKVEFYIKRTRSILDECINLHTQLEGNSRSELILQLRQLELRARFPLDILSGDNARNKFLRDCETFIKAIQLARENGFSKTIEELTQDIRPRVSYAWSQLRHYFGRLHSYRQAADCILKASKNWPELFTGFTVTFVPSARPLKISMPKPAPQSEQVIKSACPDMDMEEYGGHLEGLRQFGLDKNIQDQMRKSMKRCVHCEVLLHSFLVRNRFVEASEFWNNSMFIATSKQPCRLCHYYFADADNDFQVQSSHMNVYPRWRLPDMYEGQDEEEAEHQEELLDDIIDQMQHDILHIIRNKLPQGKRNDSRTESRSMVSGYVQSEHQLVQEGNGALLARQYQRDSSSGSLSETSSAYDVIEDNDYEQPGVAI</sequence>
<dbReference type="PANTHER" id="PTHR42037:SF1">
    <property type="match status" value="1"/>
</dbReference>